<dbReference type="EMBL" id="FNCC01000010">
    <property type="protein sequence ID" value="SDG67347.1"/>
    <property type="molecule type" value="Genomic_DNA"/>
</dbReference>
<keyword evidence="2" id="KW-1185">Reference proteome</keyword>
<sequence>MRDTGDMTYSERIVVVGTAELGPRAAACLAHRFGPVHLIGPGADALADIGVRRYPHATVRDLDLDTPAVIIDNDGGRLQRLVCDRLVVVGWPVPLLPANRWVVDGRVAIAAGNDDLDLLGTCFDNAGLWRPALAEYQFRRQQAAGTLA</sequence>
<dbReference type="AlphaFoldDB" id="A0A1G7W5U6"/>
<proteinExistence type="predicted"/>
<evidence type="ECO:0008006" key="3">
    <source>
        <dbReference type="Google" id="ProtNLM"/>
    </source>
</evidence>
<name>A0A1G7W5U6_9PSEU</name>
<dbReference type="STRING" id="200378.SAMN05216553_110177"/>
<organism evidence="1 2">
    <name type="scientific">Lentzea fradiae</name>
    <dbReference type="NCBI Taxonomy" id="200378"/>
    <lineage>
        <taxon>Bacteria</taxon>
        <taxon>Bacillati</taxon>
        <taxon>Actinomycetota</taxon>
        <taxon>Actinomycetes</taxon>
        <taxon>Pseudonocardiales</taxon>
        <taxon>Pseudonocardiaceae</taxon>
        <taxon>Lentzea</taxon>
    </lineage>
</organism>
<protein>
    <recommendedName>
        <fullName evidence="3">TrkA-N domain-containing protein</fullName>
    </recommendedName>
</protein>
<evidence type="ECO:0000313" key="2">
    <source>
        <dbReference type="Proteomes" id="UP000199623"/>
    </source>
</evidence>
<accession>A0A1G7W5U6</accession>
<gene>
    <name evidence="1" type="ORF">SAMN05216553_110177</name>
</gene>
<evidence type="ECO:0000313" key="1">
    <source>
        <dbReference type="EMBL" id="SDG67347.1"/>
    </source>
</evidence>
<reference evidence="2" key="1">
    <citation type="submission" date="2016-10" db="EMBL/GenBank/DDBJ databases">
        <authorList>
            <person name="Varghese N."/>
            <person name="Submissions S."/>
        </authorList>
    </citation>
    <scope>NUCLEOTIDE SEQUENCE [LARGE SCALE GENOMIC DNA]</scope>
    <source>
        <strain evidence="2">CGMCC 4.3506</strain>
    </source>
</reference>
<dbReference type="Proteomes" id="UP000199623">
    <property type="component" value="Unassembled WGS sequence"/>
</dbReference>